<dbReference type="SUPFAM" id="SSF63380">
    <property type="entry name" value="Riboflavin synthase domain-like"/>
    <property type="match status" value="1"/>
</dbReference>
<keyword evidence="6" id="KW-1185">Reference proteome</keyword>
<dbReference type="InterPro" id="IPR050415">
    <property type="entry name" value="MRET"/>
</dbReference>
<dbReference type="RefSeq" id="WP_205046395.1">
    <property type="nucleotide sequence ID" value="NZ_CAJVAX010000002.1"/>
</dbReference>
<feature type="domain" description="FAD-binding FR-type" evidence="4">
    <location>
        <begin position="14"/>
        <end position="115"/>
    </location>
</feature>
<evidence type="ECO:0000256" key="3">
    <source>
        <dbReference type="ARBA" id="ARBA00023014"/>
    </source>
</evidence>
<dbReference type="Proteomes" id="UP001153328">
    <property type="component" value="Unassembled WGS sequence"/>
</dbReference>
<accession>A0A9W4GYH6</accession>
<dbReference type="EMBL" id="CAJVAX010000002">
    <property type="protein sequence ID" value="CAG7613498.1"/>
    <property type="molecule type" value="Genomic_DNA"/>
</dbReference>
<reference evidence="5" key="1">
    <citation type="submission" date="2021-06" db="EMBL/GenBank/DDBJ databases">
        <authorList>
            <person name="Arsene-Ploetze F."/>
        </authorList>
    </citation>
    <scope>NUCLEOTIDE SEQUENCE</scope>
    <source>
        <strain evidence="5">SBRY1</strain>
    </source>
</reference>
<dbReference type="InterPro" id="IPR039261">
    <property type="entry name" value="FNR_nucleotide-bd"/>
</dbReference>
<dbReference type="AlphaFoldDB" id="A0A9W4GYH6"/>
<dbReference type="GO" id="GO:0016491">
    <property type="term" value="F:oxidoreductase activity"/>
    <property type="evidence" value="ECO:0007669"/>
    <property type="project" value="InterPro"/>
</dbReference>
<dbReference type="PANTHER" id="PTHR47354">
    <property type="entry name" value="NADH OXIDOREDUCTASE HCR"/>
    <property type="match status" value="1"/>
</dbReference>
<proteinExistence type="predicted"/>
<evidence type="ECO:0000256" key="2">
    <source>
        <dbReference type="ARBA" id="ARBA00022714"/>
    </source>
</evidence>
<comment type="cofactor">
    <cofactor evidence="1">
        <name>FAD</name>
        <dbReference type="ChEBI" id="CHEBI:57692"/>
    </cofactor>
</comment>
<dbReference type="InterPro" id="IPR017938">
    <property type="entry name" value="Riboflavin_synthase-like_b-brl"/>
</dbReference>
<dbReference type="Pfam" id="PF00175">
    <property type="entry name" value="NAD_binding_1"/>
    <property type="match status" value="1"/>
</dbReference>
<dbReference type="GO" id="GO:0051537">
    <property type="term" value="F:2 iron, 2 sulfur cluster binding"/>
    <property type="evidence" value="ECO:0007669"/>
    <property type="project" value="UniProtKB-KW"/>
</dbReference>
<dbReference type="PROSITE" id="PS51384">
    <property type="entry name" value="FAD_FR"/>
    <property type="match status" value="1"/>
</dbReference>
<dbReference type="Gene3D" id="3.40.50.80">
    <property type="entry name" value="Nucleotide-binding domain of ferredoxin-NADP reductase (FNR) module"/>
    <property type="match status" value="1"/>
</dbReference>
<keyword evidence="2" id="KW-0479">Metal-binding</keyword>
<dbReference type="PRINTS" id="PR00410">
    <property type="entry name" value="PHEHYDRXLASE"/>
</dbReference>
<sequence>MARAAVSGRLAARLRWQAAALVERREESPTARTLVFDLPGWAGHLPGQHVDVRLTAEDGYSTQRSYSIASAPDADRVELTVQRVPDGEVSPYLADDLRVGDAVEIRGPVGGWFVWRPEQAEPVLLVAGGSGVVPLMSMIRVRDMIGSRVPFRLLYSVRDPADRLYGPELDRGAPGLDTTWVYTRGTPDGWTRPAGRLTPDDLVRWGWPADFEPTCYVCGPTGFVEAAAGMLVALGHHPDRIRTERFGPSGG</sequence>
<protein>
    <submittedName>
        <fullName evidence="5">Flavodoxin reductases (Ferredoxin-NADPH reductases) family 1</fullName>
    </submittedName>
</protein>
<dbReference type="CDD" id="cd06217">
    <property type="entry name" value="FNR_iron_sulfur_binding_3"/>
    <property type="match status" value="1"/>
</dbReference>
<evidence type="ECO:0000259" key="4">
    <source>
        <dbReference type="PROSITE" id="PS51384"/>
    </source>
</evidence>
<dbReference type="InterPro" id="IPR001433">
    <property type="entry name" value="OxRdtase_FAD/NAD-bd"/>
</dbReference>
<dbReference type="PRINTS" id="PR00371">
    <property type="entry name" value="FPNCR"/>
</dbReference>
<keyword evidence="3" id="KW-0411">Iron-sulfur</keyword>
<organism evidence="5 6">
    <name type="scientific">Actinacidiphila bryophytorum</name>
    <dbReference type="NCBI Taxonomy" id="1436133"/>
    <lineage>
        <taxon>Bacteria</taxon>
        <taxon>Bacillati</taxon>
        <taxon>Actinomycetota</taxon>
        <taxon>Actinomycetes</taxon>
        <taxon>Kitasatosporales</taxon>
        <taxon>Streptomycetaceae</taxon>
        <taxon>Actinacidiphila</taxon>
    </lineage>
</organism>
<evidence type="ECO:0000313" key="6">
    <source>
        <dbReference type="Proteomes" id="UP001153328"/>
    </source>
</evidence>
<dbReference type="InterPro" id="IPR017927">
    <property type="entry name" value="FAD-bd_FR_type"/>
</dbReference>
<dbReference type="Gene3D" id="2.40.30.10">
    <property type="entry name" value="Translation factors"/>
    <property type="match status" value="1"/>
</dbReference>
<evidence type="ECO:0000313" key="5">
    <source>
        <dbReference type="EMBL" id="CAG7613498.1"/>
    </source>
</evidence>
<dbReference type="SUPFAM" id="SSF52343">
    <property type="entry name" value="Ferredoxin reductase-like, C-terminal NADP-linked domain"/>
    <property type="match status" value="1"/>
</dbReference>
<dbReference type="InterPro" id="IPR008333">
    <property type="entry name" value="Cbr1-like_FAD-bd_dom"/>
</dbReference>
<evidence type="ECO:0000256" key="1">
    <source>
        <dbReference type="ARBA" id="ARBA00001974"/>
    </source>
</evidence>
<comment type="caution">
    <text evidence="5">The sequence shown here is derived from an EMBL/GenBank/DDBJ whole genome shotgun (WGS) entry which is preliminary data.</text>
</comment>
<dbReference type="InterPro" id="IPR001709">
    <property type="entry name" value="Flavoprot_Pyr_Nucl_cyt_Rdtase"/>
</dbReference>
<keyword evidence="2" id="KW-0001">2Fe-2S</keyword>
<dbReference type="PANTHER" id="PTHR47354:SF5">
    <property type="entry name" value="PROTEIN RFBI"/>
    <property type="match status" value="1"/>
</dbReference>
<gene>
    <name evidence="5" type="ORF">SBRY_100172</name>
</gene>
<dbReference type="Pfam" id="PF00970">
    <property type="entry name" value="FAD_binding_6"/>
    <property type="match status" value="1"/>
</dbReference>
<keyword evidence="2" id="KW-0408">Iron</keyword>
<name>A0A9W4GYH6_9ACTN</name>